<sequence length="466" mass="53505">MPFCSAIERKNLNEFKIHIDLDEKIEDFEISKYSLAKQEAHKQNVCPSLIREAIVFKEMSELLYSKNIELVQTTSYFDFNELFDMKPLKTERRYTRKSKEQLVADEVSQICIHKTKRAASEMLLKTVTVNERPSLPLFRSLVNIHEMPIYDRKSSLSEFGNQSSIKAVVDNNRNAESNVLEKSASSPHLSTLKCTKSRALSEVCVQSKNVDVSASLPLINSLLTFNANNMIYNQDVHKKKCNKSSHRAFIQNLSSNVSKIECNDLIENCLLTTQSCVTDSSCSLSKNTDKNKDDSICKTSQKRRFFTRVFGFMKKKFFKCYKLLTKYKTISMKYITTTRRKKLSTRVVRCGGWWVLLFYTILVTLSSGYKISCLKLYDFCFDTVRLCMSLYPSYNMAQSVKKVLIPGHDIIQSHTLAIGLVSEGSQEARNKDFKSYRKNLSRKTSRREANTDLINRILVSSDAVIS</sequence>
<reference evidence="3" key="2">
    <citation type="submission" date="2025-08" db="UniProtKB">
        <authorList>
            <consortium name="RefSeq"/>
        </authorList>
    </citation>
    <scope>IDENTIFICATION</scope>
</reference>
<dbReference type="RefSeq" id="XP_065645554.1">
    <property type="nucleotide sequence ID" value="XM_065789482.1"/>
</dbReference>
<keyword evidence="2" id="KW-1185">Reference proteome</keyword>
<name>A0ABM4B9K4_HYDVU</name>
<evidence type="ECO:0000313" key="2">
    <source>
        <dbReference type="Proteomes" id="UP001652625"/>
    </source>
</evidence>
<keyword evidence="1" id="KW-0472">Membrane</keyword>
<organism evidence="2 3">
    <name type="scientific">Hydra vulgaris</name>
    <name type="common">Hydra</name>
    <name type="synonym">Hydra attenuata</name>
    <dbReference type="NCBI Taxonomy" id="6087"/>
    <lineage>
        <taxon>Eukaryota</taxon>
        <taxon>Metazoa</taxon>
        <taxon>Cnidaria</taxon>
        <taxon>Hydrozoa</taxon>
        <taxon>Hydroidolina</taxon>
        <taxon>Anthoathecata</taxon>
        <taxon>Aplanulata</taxon>
        <taxon>Hydridae</taxon>
        <taxon>Hydra</taxon>
    </lineage>
</organism>
<feature type="transmembrane region" description="Helical" evidence="1">
    <location>
        <begin position="351"/>
        <end position="369"/>
    </location>
</feature>
<gene>
    <name evidence="3" type="primary">LOC136076022</name>
</gene>
<evidence type="ECO:0000313" key="3">
    <source>
        <dbReference type="RefSeq" id="XP_065645554.1"/>
    </source>
</evidence>
<dbReference type="Proteomes" id="UP001652625">
    <property type="component" value="Chromosome 02"/>
</dbReference>
<proteinExistence type="predicted"/>
<evidence type="ECO:0000256" key="1">
    <source>
        <dbReference type="SAM" id="Phobius"/>
    </source>
</evidence>
<keyword evidence="1" id="KW-0812">Transmembrane</keyword>
<reference evidence="2" key="1">
    <citation type="submission" date="2025-05" db="UniProtKB">
        <authorList>
            <consortium name="RefSeq"/>
        </authorList>
    </citation>
    <scope>NUCLEOTIDE SEQUENCE [LARGE SCALE GENOMIC DNA]</scope>
</reference>
<protein>
    <submittedName>
        <fullName evidence="3">Uncharacterized protein LOC136076022</fullName>
    </submittedName>
</protein>
<dbReference type="GeneID" id="136076022"/>
<keyword evidence="1" id="KW-1133">Transmembrane helix</keyword>
<accession>A0ABM4B9K4</accession>